<accession>A0A2S0HZE9</accession>
<evidence type="ECO:0000313" key="1">
    <source>
        <dbReference type="EMBL" id="AVI51980.1"/>
    </source>
</evidence>
<protein>
    <recommendedName>
        <fullName evidence="3">YtxH domain-containing protein</fullName>
    </recommendedName>
</protein>
<keyword evidence="2" id="KW-1185">Reference proteome</keyword>
<dbReference type="RefSeq" id="WP_105217220.1">
    <property type="nucleotide sequence ID" value="NZ_CP027062.1"/>
</dbReference>
<dbReference type="Proteomes" id="UP000238442">
    <property type="component" value="Chromosome"/>
</dbReference>
<evidence type="ECO:0000313" key="2">
    <source>
        <dbReference type="Proteomes" id="UP000238442"/>
    </source>
</evidence>
<dbReference type="AlphaFoldDB" id="A0A2S0HZE9"/>
<dbReference type="EMBL" id="CP027062">
    <property type="protein sequence ID" value="AVI51980.1"/>
    <property type="molecule type" value="Genomic_DNA"/>
</dbReference>
<sequence length="75" mass="8314">MTKGGLLALLGLAGGAFAYWKYKNLSLEEKEELKRKAKKIGNDVKEAAVDVEKTLSEEFNKISGKASEFYKKATE</sequence>
<dbReference type="KEGG" id="aue:C5O00_12780"/>
<proteinExistence type="predicted"/>
<gene>
    <name evidence="1" type="ORF">C5O00_12780</name>
</gene>
<reference evidence="1 2" key="1">
    <citation type="submission" date="2018-02" db="EMBL/GenBank/DDBJ databases">
        <title>Genomic analysis of the strain RR4-38 isolated from a seawater recirculating aquaculture system.</title>
        <authorList>
            <person name="Kim Y.-S."/>
            <person name="Jang Y.H."/>
            <person name="Kim K.-H."/>
        </authorList>
    </citation>
    <scope>NUCLEOTIDE SEQUENCE [LARGE SCALE GENOMIC DNA]</scope>
    <source>
        <strain evidence="1 2">RR4-38</strain>
    </source>
</reference>
<name>A0A2S0HZE9_9FLAO</name>
<organism evidence="1 2">
    <name type="scientific">Pukyongia salina</name>
    <dbReference type="NCBI Taxonomy" id="2094025"/>
    <lineage>
        <taxon>Bacteria</taxon>
        <taxon>Pseudomonadati</taxon>
        <taxon>Bacteroidota</taxon>
        <taxon>Flavobacteriia</taxon>
        <taxon>Flavobacteriales</taxon>
        <taxon>Flavobacteriaceae</taxon>
        <taxon>Pukyongia</taxon>
    </lineage>
</organism>
<evidence type="ECO:0008006" key="3">
    <source>
        <dbReference type="Google" id="ProtNLM"/>
    </source>
</evidence>